<proteinExistence type="inferred from homology"/>
<dbReference type="GO" id="GO:0003899">
    <property type="term" value="F:DNA-directed RNA polymerase activity"/>
    <property type="evidence" value="ECO:0007669"/>
    <property type="project" value="InterPro"/>
</dbReference>
<sequence>KAELLAKYKLRDSQLPRIQVSDPVARYFGLRRGQVVKIIRPSETAGRYITYQYVVIFTGVKTFLKAII</sequence>
<keyword evidence="5" id="KW-1185">Reference proteome</keyword>
<dbReference type="Proteomes" id="UP000887561">
    <property type="component" value="Unplaced"/>
</dbReference>
<keyword evidence="2" id="KW-0804">Transcription</keyword>
<dbReference type="InterPro" id="IPR035913">
    <property type="entry name" value="RPB5-like_sf"/>
</dbReference>
<accession>A0A915MSN8</accession>
<evidence type="ECO:0000259" key="4">
    <source>
        <dbReference type="Pfam" id="PF01191"/>
    </source>
</evidence>
<reference evidence="6" key="1">
    <citation type="submission" date="2022-11" db="UniProtKB">
        <authorList>
            <consortium name="WormBaseParasite"/>
        </authorList>
    </citation>
    <scope>IDENTIFICATION</scope>
</reference>
<dbReference type="InterPro" id="IPR014381">
    <property type="entry name" value="Arch_Rpo5/euc_Rpb5"/>
</dbReference>
<dbReference type="GO" id="GO:0005736">
    <property type="term" value="C:RNA polymerase I complex"/>
    <property type="evidence" value="ECO:0007669"/>
    <property type="project" value="TreeGrafter"/>
</dbReference>
<dbReference type="Gene3D" id="3.90.940.20">
    <property type="entry name" value="RPB5-like RNA polymerase subunit"/>
    <property type="match status" value="1"/>
</dbReference>
<dbReference type="Pfam" id="PF01191">
    <property type="entry name" value="RNA_pol_Rpb5_C"/>
    <property type="match status" value="1"/>
</dbReference>
<dbReference type="WBParaSite" id="scaffold46602_cov473.g24570">
    <property type="protein sequence ID" value="scaffold46602_cov473.g24570"/>
    <property type="gene ID" value="scaffold46602_cov473.g24570"/>
</dbReference>
<dbReference type="GO" id="GO:0005666">
    <property type="term" value="C:RNA polymerase III complex"/>
    <property type="evidence" value="ECO:0007669"/>
    <property type="project" value="TreeGrafter"/>
</dbReference>
<organism evidence="5 6">
    <name type="scientific">Meloidogyne javanica</name>
    <name type="common">Root-knot nematode worm</name>
    <dbReference type="NCBI Taxonomy" id="6303"/>
    <lineage>
        <taxon>Eukaryota</taxon>
        <taxon>Metazoa</taxon>
        <taxon>Ecdysozoa</taxon>
        <taxon>Nematoda</taxon>
        <taxon>Chromadorea</taxon>
        <taxon>Rhabditida</taxon>
        <taxon>Tylenchina</taxon>
        <taxon>Tylenchomorpha</taxon>
        <taxon>Tylenchoidea</taxon>
        <taxon>Meloidogynidae</taxon>
        <taxon>Meloidogyninae</taxon>
        <taxon>Meloidogyne</taxon>
        <taxon>Meloidogyne incognita group</taxon>
    </lineage>
</organism>
<dbReference type="GO" id="GO:0003677">
    <property type="term" value="F:DNA binding"/>
    <property type="evidence" value="ECO:0007669"/>
    <property type="project" value="InterPro"/>
</dbReference>
<dbReference type="GO" id="GO:0006366">
    <property type="term" value="P:transcription by RNA polymerase II"/>
    <property type="evidence" value="ECO:0007669"/>
    <property type="project" value="TreeGrafter"/>
</dbReference>
<evidence type="ECO:0000313" key="5">
    <source>
        <dbReference type="Proteomes" id="UP000887561"/>
    </source>
</evidence>
<dbReference type="PANTHER" id="PTHR10535">
    <property type="entry name" value="DNA-DIRECTED RNA POLYMERASES I, II, AND III SUBUNIT RPABC1"/>
    <property type="match status" value="1"/>
</dbReference>
<name>A0A915MSN8_MELJA</name>
<comment type="similarity">
    <text evidence="3">Belongs to the archaeal Rpo5/eukaryotic RPB5 RNA polymerase subunit family.</text>
</comment>
<evidence type="ECO:0000256" key="1">
    <source>
        <dbReference type="ARBA" id="ARBA00004123"/>
    </source>
</evidence>
<dbReference type="AlphaFoldDB" id="A0A915MSN8"/>
<dbReference type="GO" id="GO:0042797">
    <property type="term" value="P:tRNA transcription by RNA polymerase III"/>
    <property type="evidence" value="ECO:0007669"/>
    <property type="project" value="TreeGrafter"/>
</dbReference>
<evidence type="ECO:0000313" key="6">
    <source>
        <dbReference type="WBParaSite" id="scaffold46602_cov473.g24570"/>
    </source>
</evidence>
<protein>
    <submittedName>
        <fullName evidence="6">RNA polymerase subunit H/Rpb5 C-terminal domain-containing protein</fullName>
    </submittedName>
</protein>
<dbReference type="PANTHER" id="PTHR10535:SF0">
    <property type="entry name" value="DNA-DIRECTED RNA POLYMERASES I, II, AND III SUBUNIT RPABC1"/>
    <property type="match status" value="1"/>
</dbReference>
<feature type="domain" description="RNA polymerase subunit H/Rpb5 C-terminal" evidence="4">
    <location>
        <begin position="1"/>
        <end position="54"/>
    </location>
</feature>
<dbReference type="InterPro" id="IPR000783">
    <property type="entry name" value="RNA_pol_subH/Rpb5_C"/>
</dbReference>
<dbReference type="FunFam" id="3.90.940.20:FF:000001">
    <property type="entry name" value="DNA-directed RNA polymerases I, II, and III subunit RPABC1"/>
    <property type="match status" value="1"/>
</dbReference>
<dbReference type="GO" id="GO:0006362">
    <property type="term" value="P:transcription elongation by RNA polymerase I"/>
    <property type="evidence" value="ECO:0007669"/>
    <property type="project" value="TreeGrafter"/>
</dbReference>
<evidence type="ECO:0000256" key="3">
    <source>
        <dbReference type="ARBA" id="ARBA00025765"/>
    </source>
</evidence>
<evidence type="ECO:0000256" key="2">
    <source>
        <dbReference type="ARBA" id="ARBA00023163"/>
    </source>
</evidence>
<dbReference type="SUPFAM" id="SSF55287">
    <property type="entry name" value="RPB5-like RNA polymerase subunit"/>
    <property type="match status" value="1"/>
</dbReference>
<comment type="subcellular location">
    <subcellularLocation>
        <location evidence="1">Nucleus</location>
    </subcellularLocation>
</comment>
<dbReference type="GO" id="GO:0005665">
    <property type="term" value="C:RNA polymerase II, core complex"/>
    <property type="evidence" value="ECO:0007669"/>
    <property type="project" value="TreeGrafter"/>
</dbReference>